<comment type="subunit">
    <text evidence="2">Homotetramer.</text>
</comment>
<reference evidence="8" key="2">
    <citation type="submission" date="2022-04" db="EMBL/GenBank/DDBJ databases">
        <title>Antimicrobial genetic elements in methicillin-resistant Macrococcus armenti.</title>
        <authorList>
            <person name="Keller J.E."/>
            <person name="Schwendener S."/>
            <person name="Pantucek R."/>
            <person name="Perreten V."/>
        </authorList>
    </citation>
    <scope>NUCLEOTIDE SEQUENCE</scope>
    <source>
        <strain evidence="8">CCM 2609</strain>
    </source>
</reference>
<dbReference type="PANTHER" id="PTHR30543">
    <property type="entry name" value="CHROMATE REDUCTASE"/>
    <property type="match status" value="1"/>
</dbReference>
<feature type="domain" description="NADPH-dependent FMN reductase-like" evidence="7">
    <location>
        <begin position="4"/>
        <end position="146"/>
    </location>
</feature>
<proteinExistence type="inferred from homology"/>
<keyword evidence="4" id="KW-0285">Flavoprotein</keyword>
<dbReference type="Pfam" id="PF03358">
    <property type="entry name" value="FMN_red"/>
    <property type="match status" value="1"/>
</dbReference>
<dbReference type="Proteomes" id="UP000830343">
    <property type="component" value="Chromosome"/>
</dbReference>
<keyword evidence="4" id="KW-0288">FMN</keyword>
<evidence type="ECO:0000256" key="5">
    <source>
        <dbReference type="ARBA" id="ARBA00031831"/>
    </source>
</evidence>
<evidence type="ECO:0000256" key="2">
    <source>
        <dbReference type="ARBA" id="ARBA00011881"/>
    </source>
</evidence>
<evidence type="ECO:0000256" key="6">
    <source>
        <dbReference type="ARBA" id="ARBA00032807"/>
    </source>
</evidence>
<protein>
    <recommendedName>
        <fullName evidence="3">FMN-dependent NADPH-azoreductase</fullName>
    </recommendedName>
    <alternativeName>
        <fullName evidence="6">NADPH-dependent flavo-azoreductase</fullName>
    </alternativeName>
    <alternativeName>
        <fullName evidence="5">NADPH-flavin azoreductase</fullName>
    </alternativeName>
</protein>
<organism evidence="8 9">
    <name type="scientific">Macrococcus armenti</name>
    <dbReference type="NCBI Taxonomy" id="2875764"/>
    <lineage>
        <taxon>Bacteria</taxon>
        <taxon>Bacillati</taxon>
        <taxon>Bacillota</taxon>
        <taxon>Bacilli</taxon>
        <taxon>Bacillales</taxon>
        <taxon>Staphylococcaceae</taxon>
        <taxon>Macrococcus</taxon>
    </lineage>
</organism>
<dbReference type="PANTHER" id="PTHR30543:SF21">
    <property type="entry name" value="NAD(P)H-DEPENDENT FMN REDUCTASE LOT6"/>
    <property type="match status" value="1"/>
</dbReference>
<evidence type="ECO:0000313" key="9">
    <source>
        <dbReference type="Proteomes" id="UP000830343"/>
    </source>
</evidence>
<name>A0ABY3ZVD7_9STAP</name>
<sequence length="186" mass="20913">MSKKILVISGSDRNGSFNTQLAEQFVNAFKTQGHESALLDYADVPLLSQNNEYPTVEAVLNLRNTVKAYDAFLFVSPEYNGSYTARLKNLIDWLSRPEVEGDAQAPTVINGKKAAIASAANSTYGKFVRKNLNELLAYTRMNPMEHEGLGIRIPVEAWQTGSLLLDQEQQEQFNEFVKIFVDYIEK</sequence>
<accession>A0ABY3ZVD7</accession>
<dbReference type="InterPro" id="IPR050712">
    <property type="entry name" value="NAD(P)H-dep_reductase"/>
</dbReference>
<keyword evidence="9" id="KW-1185">Reference proteome</keyword>
<comment type="similarity">
    <text evidence="1">Belongs to the azoreductase type 2 family.</text>
</comment>
<dbReference type="InterPro" id="IPR029039">
    <property type="entry name" value="Flavoprotein-like_sf"/>
</dbReference>
<dbReference type="RefSeq" id="WP_243365708.1">
    <property type="nucleotide sequence ID" value="NZ_CP094348.1"/>
</dbReference>
<gene>
    <name evidence="8" type="ORF">MRZ06_10185</name>
</gene>
<evidence type="ECO:0000256" key="4">
    <source>
        <dbReference type="ARBA" id="ARBA00022643"/>
    </source>
</evidence>
<dbReference type="EMBL" id="CP094348">
    <property type="protein sequence ID" value="UOB20340.1"/>
    <property type="molecule type" value="Genomic_DNA"/>
</dbReference>
<evidence type="ECO:0000256" key="1">
    <source>
        <dbReference type="ARBA" id="ARBA00009428"/>
    </source>
</evidence>
<evidence type="ECO:0000259" key="7">
    <source>
        <dbReference type="Pfam" id="PF03358"/>
    </source>
</evidence>
<dbReference type="InterPro" id="IPR005025">
    <property type="entry name" value="FMN_Rdtase-like_dom"/>
</dbReference>
<evidence type="ECO:0000313" key="8">
    <source>
        <dbReference type="EMBL" id="UOB20340.1"/>
    </source>
</evidence>
<reference evidence="8" key="1">
    <citation type="submission" date="2022-03" db="EMBL/GenBank/DDBJ databases">
        <authorList>
            <person name="Vrbovska V."/>
            <person name="Kovarovic V."/>
            <person name="Botka T."/>
            <person name="Pantucek R."/>
        </authorList>
    </citation>
    <scope>NUCLEOTIDE SEQUENCE</scope>
    <source>
        <strain evidence="8">CCM 2609</strain>
    </source>
</reference>
<evidence type="ECO:0000256" key="3">
    <source>
        <dbReference type="ARBA" id="ARBA00016393"/>
    </source>
</evidence>
<dbReference type="SUPFAM" id="SSF52218">
    <property type="entry name" value="Flavoproteins"/>
    <property type="match status" value="1"/>
</dbReference>
<dbReference type="Gene3D" id="3.40.50.360">
    <property type="match status" value="1"/>
</dbReference>